<dbReference type="InterPro" id="IPR020449">
    <property type="entry name" value="Tscrpt_reg_AraC-type_HTH"/>
</dbReference>
<keyword evidence="1" id="KW-0805">Transcription regulation</keyword>
<name>A0ABT1RW85_9FIRM</name>
<dbReference type="PANTHER" id="PTHR43280">
    <property type="entry name" value="ARAC-FAMILY TRANSCRIPTIONAL REGULATOR"/>
    <property type="match status" value="1"/>
</dbReference>
<keyword evidence="6" id="KW-1185">Reference proteome</keyword>
<keyword evidence="2" id="KW-0238">DNA-binding</keyword>
<dbReference type="PROSITE" id="PS01124">
    <property type="entry name" value="HTH_ARAC_FAMILY_2"/>
    <property type="match status" value="1"/>
</dbReference>
<dbReference type="InterPro" id="IPR018062">
    <property type="entry name" value="HTH_AraC-typ_CS"/>
</dbReference>
<evidence type="ECO:0000259" key="4">
    <source>
        <dbReference type="PROSITE" id="PS01124"/>
    </source>
</evidence>
<dbReference type="Pfam" id="PF12833">
    <property type="entry name" value="HTH_18"/>
    <property type="match status" value="1"/>
</dbReference>
<dbReference type="RefSeq" id="WP_082942104.1">
    <property type="nucleotide sequence ID" value="NZ_CABKVV010000012.1"/>
</dbReference>
<dbReference type="InterPro" id="IPR009057">
    <property type="entry name" value="Homeodomain-like_sf"/>
</dbReference>
<dbReference type="EMBL" id="JANFZH010000005">
    <property type="protein sequence ID" value="MCQ4838937.1"/>
    <property type="molecule type" value="Genomic_DNA"/>
</dbReference>
<evidence type="ECO:0000313" key="5">
    <source>
        <dbReference type="EMBL" id="MCQ4838937.1"/>
    </source>
</evidence>
<comment type="caution">
    <text evidence="5">The sequence shown here is derived from an EMBL/GenBank/DDBJ whole genome shotgun (WGS) entry which is preliminary data.</text>
</comment>
<dbReference type="PRINTS" id="PR00032">
    <property type="entry name" value="HTHARAC"/>
</dbReference>
<evidence type="ECO:0000256" key="3">
    <source>
        <dbReference type="ARBA" id="ARBA00023163"/>
    </source>
</evidence>
<dbReference type="SMART" id="SM00342">
    <property type="entry name" value="HTH_ARAC"/>
    <property type="match status" value="1"/>
</dbReference>
<dbReference type="SUPFAM" id="SSF51215">
    <property type="entry name" value="Regulatory protein AraC"/>
    <property type="match status" value="1"/>
</dbReference>
<dbReference type="PROSITE" id="PS00041">
    <property type="entry name" value="HTH_ARAC_FAMILY_1"/>
    <property type="match status" value="1"/>
</dbReference>
<sequence>MDSIVMCGYSVHRQCDFPEEIGGNRHYLIRLQSHGECGARLNDGEQFTLCKGDLLTLAPGDKLKLRKDKLSDDPADVSGDYYLICRGEWVTDWYREIGERKLTRVPPNESLLELWRLLIRETRRVPEAGDEEYLESLLRTFCLSVKRLLNQGQKGESDFIVFRMRRFIEDHAVEKLRVADVAEHVSLSESRAIHLFKEITGRSIVDYLMEVRLNFAIEQMKYTGSTLEEIAENSGFGTYSYFHRVFRRLKGMSPGKFRQKYREDVDWQE</sequence>
<dbReference type="InterPro" id="IPR018060">
    <property type="entry name" value="HTH_AraC"/>
</dbReference>
<evidence type="ECO:0000256" key="2">
    <source>
        <dbReference type="ARBA" id="ARBA00023125"/>
    </source>
</evidence>
<dbReference type="Proteomes" id="UP001524473">
    <property type="component" value="Unassembled WGS sequence"/>
</dbReference>
<dbReference type="InterPro" id="IPR037923">
    <property type="entry name" value="HTH-like"/>
</dbReference>
<organism evidence="5 6">
    <name type="scientific">Neglectibacter timonensis</name>
    <dbReference type="NCBI Taxonomy" id="1776382"/>
    <lineage>
        <taxon>Bacteria</taxon>
        <taxon>Bacillati</taxon>
        <taxon>Bacillota</taxon>
        <taxon>Clostridia</taxon>
        <taxon>Eubacteriales</taxon>
        <taxon>Oscillospiraceae</taxon>
        <taxon>Neglectibacter</taxon>
    </lineage>
</organism>
<keyword evidence="3" id="KW-0804">Transcription</keyword>
<accession>A0ABT1RW85</accession>
<dbReference type="Gene3D" id="1.10.10.60">
    <property type="entry name" value="Homeodomain-like"/>
    <property type="match status" value="2"/>
</dbReference>
<evidence type="ECO:0000256" key="1">
    <source>
        <dbReference type="ARBA" id="ARBA00023015"/>
    </source>
</evidence>
<proteinExistence type="predicted"/>
<reference evidence="5 6" key="1">
    <citation type="submission" date="2022-06" db="EMBL/GenBank/DDBJ databases">
        <title>Isolation of gut microbiota from human fecal samples.</title>
        <authorList>
            <person name="Pamer E.G."/>
            <person name="Barat B."/>
            <person name="Waligurski E."/>
            <person name="Medina S."/>
            <person name="Paddock L."/>
            <person name="Mostad J."/>
        </authorList>
    </citation>
    <scope>NUCLEOTIDE SEQUENCE [LARGE SCALE GENOMIC DNA]</scope>
    <source>
        <strain evidence="5 6">DFI.9.73</strain>
    </source>
</reference>
<evidence type="ECO:0000313" key="6">
    <source>
        <dbReference type="Proteomes" id="UP001524473"/>
    </source>
</evidence>
<dbReference type="SUPFAM" id="SSF46689">
    <property type="entry name" value="Homeodomain-like"/>
    <property type="match status" value="2"/>
</dbReference>
<protein>
    <submittedName>
        <fullName evidence="5">AraC family transcriptional regulator</fullName>
    </submittedName>
</protein>
<dbReference type="GeneID" id="90531800"/>
<dbReference type="PANTHER" id="PTHR43280:SF2">
    <property type="entry name" value="HTH-TYPE TRANSCRIPTIONAL REGULATOR EXSA"/>
    <property type="match status" value="1"/>
</dbReference>
<feature type="domain" description="HTH araC/xylS-type" evidence="4">
    <location>
        <begin position="162"/>
        <end position="260"/>
    </location>
</feature>
<gene>
    <name evidence="5" type="ORF">NE695_03285</name>
</gene>